<dbReference type="PROSITE" id="PS00624">
    <property type="entry name" value="GMC_OXRED_2"/>
    <property type="match status" value="1"/>
</dbReference>
<evidence type="ECO:0000256" key="1">
    <source>
        <dbReference type="ARBA" id="ARBA00010790"/>
    </source>
</evidence>
<name>A0A9J6BDP0_POLVA</name>
<dbReference type="AlphaFoldDB" id="A0A9J6BDP0"/>
<organism evidence="3 4">
    <name type="scientific">Polypedilum vanderplanki</name>
    <name type="common">Sleeping chironomid midge</name>
    <dbReference type="NCBI Taxonomy" id="319348"/>
    <lineage>
        <taxon>Eukaryota</taxon>
        <taxon>Metazoa</taxon>
        <taxon>Ecdysozoa</taxon>
        <taxon>Arthropoda</taxon>
        <taxon>Hexapoda</taxon>
        <taxon>Insecta</taxon>
        <taxon>Pterygota</taxon>
        <taxon>Neoptera</taxon>
        <taxon>Endopterygota</taxon>
        <taxon>Diptera</taxon>
        <taxon>Nematocera</taxon>
        <taxon>Chironomoidea</taxon>
        <taxon>Chironomidae</taxon>
        <taxon>Chironominae</taxon>
        <taxon>Polypedilum</taxon>
        <taxon>Polypedilum</taxon>
    </lineage>
</organism>
<dbReference type="InterPro" id="IPR036188">
    <property type="entry name" value="FAD/NAD-bd_sf"/>
</dbReference>
<dbReference type="PANTHER" id="PTHR11552">
    <property type="entry name" value="GLUCOSE-METHANOL-CHOLINE GMC OXIDOREDUCTASE"/>
    <property type="match status" value="1"/>
</dbReference>
<comment type="caution">
    <text evidence="3">The sequence shown here is derived from an EMBL/GenBank/DDBJ whole genome shotgun (WGS) entry which is preliminary data.</text>
</comment>
<gene>
    <name evidence="3" type="ORF">PVAND_015830</name>
</gene>
<dbReference type="InterPro" id="IPR007867">
    <property type="entry name" value="GMC_OxRtase_C"/>
</dbReference>
<dbReference type="PANTHER" id="PTHR11552:SF208">
    <property type="entry name" value="RE36204P-RELATED"/>
    <property type="match status" value="1"/>
</dbReference>
<protein>
    <recommendedName>
        <fullName evidence="2">Glucose-methanol-choline oxidoreductase N-terminal domain-containing protein</fullName>
    </recommendedName>
</protein>
<proteinExistence type="inferred from homology"/>
<dbReference type="EMBL" id="JADBJN010000004">
    <property type="protein sequence ID" value="KAG5667861.1"/>
    <property type="molecule type" value="Genomic_DNA"/>
</dbReference>
<dbReference type="GO" id="GO:0050660">
    <property type="term" value="F:flavin adenine dinucleotide binding"/>
    <property type="evidence" value="ECO:0007669"/>
    <property type="project" value="InterPro"/>
</dbReference>
<dbReference type="OrthoDB" id="269227at2759"/>
<sequence length="325" mass="36140">MKILAKFEVILAAGTFHSPQILILSGIGASEDLKRLKISQVVDLQVGKFLYDHPSFPGIIILTNLTSPFSNFFNPQTFLPVALDFINGKGLMTIANGIEALAFIKSQNSTTLVDSQPDIEIFSVGAGPQSDFGLAVKYGERLKDEIYDDWIKPLEYHPNHTSLMPVSLLHTKSVGFLEITSKNIFDNPKLTSNFLKEPEDMKMFIEGIRFVEKLIETPPYKAVDAKLYKKPITGCEMHEFGSESYWECAVRTFTVSLHHQLGTCKMGSENDKNSVVNSRLKVIGMKKLRIVDTSVVPAAASAHTNALSCMIGERATEFIREEYGV</sequence>
<reference evidence="3" key="1">
    <citation type="submission" date="2021-03" db="EMBL/GenBank/DDBJ databases">
        <title>Chromosome level genome of the anhydrobiotic midge Polypedilum vanderplanki.</title>
        <authorList>
            <person name="Yoshida Y."/>
            <person name="Kikawada T."/>
            <person name="Gusev O."/>
        </authorList>
    </citation>
    <scope>NUCLEOTIDE SEQUENCE</scope>
    <source>
        <strain evidence="3">NIAS01</strain>
        <tissue evidence="3">Whole body or cell culture</tissue>
    </source>
</reference>
<dbReference type="Pfam" id="PF00732">
    <property type="entry name" value="GMC_oxred_N"/>
    <property type="match status" value="1"/>
</dbReference>
<dbReference type="SUPFAM" id="SSF54373">
    <property type="entry name" value="FAD-linked reductases, C-terminal domain"/>
    <property type="match status" value="1"/>
</dbReference>
<dbReference type="Gene3D" id="3.50.50.60">
    <property type="entry name" value="FAD/NAD(P)-binding domain"/>
    <property type="match status" value="1"/>
</dbReference>
<accession>A0A9J6BDP0</accession>
<dbReference type="Proteomes" id="UP001107558">
    <property type="component" value="Chromosome 4"/>
</dbReference>
<evidence type="ECO:0000259" key="2">
    <source>
        <dbReference type="PROSITE" id="PS00624"/>
    </source>
</evidence>
<dbReference type="SUPFAM" id="SSF51905">
    <property type="entry name" value="FAD/NAD(P)-binding domain"/>
    <property type="match status" value="1"/>
</dbReference>
<dbReference type="GO" id="GO:0016614">
    <property type="term" value="F:oxidoreductase activity, acting on CH-OH group of donors"/>
    <property type="evidence" value="ECO:0007669"/>
    <property type="project" value="InterPro"/>
</dbReference>
<dbReference type="Pfam" id="PF05199">
    <property type="entry name" value="GMC_oxred_C"/>
    <property type="match status" value="1"/>
</dbReference>
<comment type="similarity">
    <text evidence="1">Belongs to the GMC oxidoreductase family.</text>
</comment>
<evidence type="ECO:0000313" key="3">
    <source>
        <dbReference type="EMBL" id="KAG5667861.1"/>
    </source>
</evidence>
<keyword evidence="4" id="KW-1185">Reference proteome</keyword>
<dbReference type="InterPro" id="IPR012132">
    <property type="entry name" value="GMC_OxRdtase"/>
</dbReference>
<feature type="domain" description="Glucose-methanol-choline oxidoreductase N-terminal" evidence="2">
    <location>
        <begin position="14"/>
        <end position="28"/>
    </location>
</feature>
<dbReference type="Gene3D" id="3.30.560.10">
    <property type="entry name" value="Glucose Oxidase, domain 3"/>
    <property type="match status" value="1"/>
</dbReference>
<dbReference type="InterPro" id="IPR000172">
    <property type="entry name" value="GMC_OxRdtase_N"/>
</dbReference>
<evidence type="ECO:0000313" key="4">
    <source>
        <dbReference type="Proteomes" id="UP001107558"/>
    </source>
</evidence>